<keyword evidence="2" id="KW-1185">Reference proteome</keyword>
<sequence length="109" mass="12683">MQRKRHKVRDEASLCTKGGIGSRYYQYVAQKRLHMSKKLEEVRYALTAYLHWLGESTRKDKTSTGDLPKLSFHDLDTYELPWDELSSAVLYPIAGSESEWQSDVSPFRI</sequence>
<dbReference type="RefSeq" id="XP_024676991.1">
    <property type="nucleotide sequence ID" value="XM_024825996.1"/>
</dbReference>
<dbReference type="VEuPathDB" id="FungiDB:P174DRAFT_436247"/>
<name>A0A2I1BSR8_ASPN1</name>
<dbReference type="EMBL" id="MSZS01000016">
    <property type="protein sequence ID" value="PKX88396.1"/>
    <property type="molecule type" value="Genomic_DNA"/>
</dbReference>
<dbReference type="Proteomes" id="UP000234474">
    <property type="component" value="Unassembled WGS sequence"/>
</dbReference>
<reference evidence="2" key="1">
    <citation type="journal article" date="2018" name="Proc. Natl. Acad. Sci. U.S.A.">
        <title>Linking secondary metabolites to gene clusters through genome sequencing of six diverse Aspergillus species.</title>
        <authorList>
            <person name="Kaerboelling I."/>
            <person name="Vesth T.C."/>
            <person name="Frisvad J.C."/>
            <person name="Nybo J.L."/>
            <person name="Theobald S."/>
            <person name="Kuo A."/>
            <person name="Bowyer P."/>
            <person name="Matsuda Y."/>
            <person name="Mondo S."/>
            <person name="Lyhne E.K."/>
            <person name="Kogle M.E."/>
            <person name="Clum A."/>
            <person name="Lipzen A."/>
            <person name="Salamov A."/>
            <person name="Ngan C.Y."/>
            <person name="Daum C."/>
            <person name="Chiniquy J."/>
            <person name="Barry K."/>
            <person name="LaButti K."/>
            <person name="Haridas S."/>
            <person name="Simmons B.A."/>
            <person name="Magnuson J.K."/>
            <person name="Mortensen U.H."/>
            <person name="Larsen T.O."/>
            <person name="Grigoriev I.V."/>
            <person name="Baker S.E."/>
            <person name="Andersen M.R."/>
        </authorList>
    </citation>
    <scope>NUCLEOTIDE SEQUENCE [LARGE SCALE GENOMIC DNA]</scope>
    <source>
        <strain evidence="2">IBT 16806</strain>
    </source>
</reference>
<organism evidence="1 2">
    <name type="scientific">Aspergillus novofumigatus (strain IBT 16806)</name>
    <dbReference type="NCBI Taxonomy" id="1392255"/>
    <lineage>
        <taxon>Eukaryota</taxon>
        <taxon>Fungi</taxon>
        <taxon>Dikarya</taxon>
        <taxon>Ascomycota</taxon>
        <taxon>Pezizomycotina</taxon>
        <taxon>Eurotiomycetes</taxon>
        <taxon>Eurotiomycetidae</taxon>
        <taxon>Eurotiales</taxon>
        <taxon>Aspergillaceae</taxon>
        <taxon>Aspergillus</taxon>
        <taxon>Aspergillus subgen. Fumigati</taxon>
    </lineage>
</organism>
<gene>
    <name evidence="1" type="ORF">P174DRAFT_436247</name>
</gene>
<evidence type="ECO:0000313" key="1">
    <source>
        <dbReference type="EMBL" id="PKX88396.1"/>
    </source>
</evidence>
<comment type="caution">
    <text evidence="1">The sequence shown here is derived from an EMBL/GenBank/DDBJ whole genome shotgun (WGS) entry which is preliminary data.</text>
</comment>
<dbReference type="OrthoDB" id="5402033at2759"/>
<accession>A0A2I1BSR8</accession>
<evidence type="ECO:0000313" key="2">
    <source>
        <dbReference type="Proteomes" id="UP000234474"/>
    </source>
</evidence>
<dbReference type="AlphaFoldDB" id="A0A2I1BSR8"/>
<dbReference type="GeneID" id="36533321"/>
<proteinExistence type="predicted"/>
<protein>
    <submittedName>
        <fullName evidence="1">Uncharacterized protein</fullName>
    </submittedName>
</protein>